<dbReference type="HOGENOM" id="CLU_246522_0_0_2"/>
<feature type="domain" description="PKD" evidence="1">
    <location>
        <begin position="971"/>
        <end position="1054"/>
    </location>
</feature>
<dbReference type="InterPro" id="IPR011050">
    <property type="entry name" value="Pectin_lyase_fold/virulence"/>
</dbReference>
<dbReference type="KEGG" id="mbw:MSBRW_2938"/>
<dbReference type="RefSeq" id="WP_011306785.1">
    <property type="nucleotide sequence ID" value="NZ_CP009526.1"/>
</dbReference>
<feature type="domain" description="PKD" evidence="1">
    <location>
        <begin position="1221"/>
        <end position="1300"/>
    </location>
</feature>
<dbReference type="InterPro" id="IPR022409">
    <property type="entry name" value="PKD/Chitinase_dom"/>
</dbReference>
<dbReference type="Pfam" id="PF18911">
    <property type="entry name" value="PKD_4"/>
    <property type="match status" value="7"/>
</dbReference>
<feature type="domain" description="PKD" evidence="1">
    <location>
        <begin position="512"/>
        <end position="586"/>
    </location>
</feature>
<dbReference type="InterPro" id="IPR000601">
    <property type="entry name" value="PKD_dom"/>
</dbReference>
<evidence type="ECO:0000313" key="2">
    <source>
        <dbReference type="EMBL" id="AKB52191.1"/>
    </source>
</evidence>
<dbReference type="PROSITE" id="PS50093">
    <property type="entry name" value="PKD"/>
    <property type="match status" value="7"/>
</dbReference>
<dbReference type="InterPro" id="IPR007742">
    <property type="entry name" value="NosD_dom"/>
</dbReference>
<dbReference type="Gene3D" id="2.40.128.630">
    <property type="match status" value="1"/>
</dbReference>
<dbReference type="SMART" id="SM00710">
    <property type="entry name" value="PbH1"/>
    <property type="match status" value="5"/>
</dbReference>
<dbReference type="InterPro" id="IPR015943">
    <property type="entry name" value="WD40/YVTN_repeat-like_dom_sf"/>
</dbReference>
<gene>
    <name evidence="2" type="ORF">MSBRW_2938</name>
</gene>
<dbReference type="PANTHER" id="PTHR36842:SF1">
    <property type="entry name" value="PROTEIN TOLB"/>
    <property type="match status" value="1"/>
</dbReference>
<dbReference type="InterPro" id="IPR011047">
    <property type="entry name" value="Quinoprotein_ADH-like_sf"/>
</dbReference>
<dbReference type="GeneID" id="24824528"/>
<reference evidence="2 3" key="1">
    <citation type="submission" date="2014-07" db="EMBL/GenBank/DDBJ databases">
        <title>Methanogenic archaea and the global carbon cycle.</title>
        <authorList>
            <person name="Henriksen J.R."/>
            <person name="Luke J."/>
            <person name="Reinhart S."/>
            <person name="Benedict M.N."/>
            <person name="Youngblut N.D."/>
            <person name="Metcalf M.E."/>
            <person name="Whitaker R.J."/>
            <person name="Metcalf W.W."/>
        </authorList>
    </citation>
    <scope>NUCLEOTIDE SEQUENCE [LARGE SCALE GENOMIC DNA]</scope>
    <source>
        <strain evidence="2 3">Wiesmoor</strain>
    </source>
</reference>
<dbReference type="EMBL" id="CP009526">
    <property type="protein sequence ID" value="AKB52191.1"/>
    <property type="molecule type" value="Genomic_DNA"/>
</dbReference>
<feature type="domain" description="PKD" evidence="1">
    <location>
        <begin position="339"/>
        <end position="420"/>
    </location>
</feature>
<feature type="domain" description="PKD" evidence="1">
    <location>
        <begin position="427"/>
        <end position="514"/>
    </location>
</feature>
<dbReference type="FunFam" id="2.160.20.10:FF:000130">
    <property type="entry name" value="Cell surface protein"/>
    <property type="match status" value="1"/>
</dbReference>
<dbReference type="InterPro" id="IPR013783">
    <property type="entry name" value="Ig-like_fold"/>
</dbReference>
<dbReference type="InterPro" id="IPR006626">
    <property type="entry name" value="PbH1"/>
</dbReference>
<organism evidence="2 3">
    <name type="scientific">Methanosarcina barkeri str. Wiesmoor</name>
    <dbReference type="NCBI Taxonomy" id="1434109"/>
    <lineage>
        <taxon>Archaea</taxon>
        <taxon>Methanobacteriati</taxon>
        <taxon>Methanobacteriota</taxon>
        <taxon>Stenosarchaea group</taxon>
        <taxon>Methanomicrobia</taxon>
        <taxon>Methanosarcinales</taxon>
        <taxon>Methanosarcinaceae</taxon>
        <taxon>Methanosarcina</taxon>
    </lineage>
</organism>
<feature type="domain" description="PKD" evidence="1">
    <location>
        <begin position="1057"/>
        <end position="1140"/>
    </location>
</feature>
<dbReference type="InterPro" id="IPR012334">
    <property type="entry name" value="Pectin_lyas_fold"/>
</dbReference>
<feature type="domain" description="PKD" evidence="1">
    <location>
        <begin position="1139"/>
        <end position="1222"/>
    </location>
</feature>
<dbReference type="Pfam" id="PF13360">
    <property type="entry name" value="PQQ_2"/>
    <property type="match status" value="2"/>
</dbReference>
<name>A0A0E3LM07_METBA</name>
<dbReference type="InterPro" id="IPR002372">
    <property type="entry name" value="PQQ_rpt_dom"/>
</dbReference>
<dbReference type="SUPFAM" id="SSF51126">
    <property type="entry name" value="Pectin lyase-like"/>
    <property type="match status" value="1"/>
</dbReference>
<dbReference type="InterPro" id="IPR018391">
    <property type="entry name" value="PQQ_b-propeller_rpt"/>
</dbReference>
<dbReference type="SMART" id="SM00564">
    <property type="entry name" value="PQQ"/>
    <property type="match status" value="7"/>
</dbReference>
<dbReference type="PATRIC" id="fig|1434109.4.peg.3822"/>
<dbReference type="SUPFAM" id="SSF50998">
    <property type="entry name" value="Quinoprotein alcohol dehydrogenase-like"/>
    <property type="match status" value="1"/>
</dbReference>
<dbReference type="Gene3D" id="2.40.10.480">
    <property type="match status" value="1"/>
</dbReference>
<evidence type="ECO:0000313" key="3">
    <source>
        <dbReference type="Proteomes" id="UP000033038"/>
    </source>
</evidence>
<protein>
    <submittedName>
        <fullName evidence="2">Cell surface protein</fullName>
    </submittedName>
</protein>
<dbReference type="SUPFAM" id="SSF49299">
    <property type="entry name" value="PKD domain"/>
    <property type="match status" value="7"/>
</dbReference>
<sequence>MKKIHYVCMVALLSTMMLAVAPASATTWDVSTVSELQNAAANAGEGDTIFVHNGNYTLTSTLYLYKSNITFTGESKEGVVLLRDNDFITIGSNGGPAPGCIVENMTLLGDITSTSGVFGISVRSPDCTLRNLILRDIRDCAVISSNSEDCSGLIISNCTFDNSGTENFAISILATNSIIENNVIKNNQYAYGPLCVQAQNVTVSNNLFMNNPYAFYLVYADNSLVSGNNMVSTGNILIYDPGEAIVWQLNNFSESIVSNEWAGPLPSVTYWNSTEPVEYTYNGATYTGYPGNYWGAAYTGTDADGNGIGDTPYEVPGGLGTDYSPLISPKENYEILEPPVANFNAAPLSGNVPLAVQFTDQSTGSGISSWTWDFDGDGNVDSTEQNPSHTYNSTGTYTVNLTVTGQLGSDSKTKADCITVREPAEPPIADFSADPLSGPIPLEVQFTDLSTGEGIDSWSWDFDSNGTVDSTEQNPTFTYSEIGNYTVTLNVTGTGGSDSKVKADYIVSEEAEPAFPTAGFSASARDGAVPFTVKFTDSSENTIDWAWDFDGDGNVDSTEQNPLYTYYTEGNYTVKLTASNGNGSDVLEIPDMITVASERPAPPDDSWYQFHGKVDHLGYSENGPKTNRTEWISESVTDAIGSSSPVVAEGKIFVICGGAEIEEETTGIVQLVALNESTGDIAWNTSIPETVYGSWASPAYDDGMVFTATGPELGCYNAETGEKIWCFNDTVGTLGAVNGGPAIADGMVIFSDWDGHHYYCLDEYTGYLLWSFVVVGDAQSVPAYADGKFYLTGWTYTQGYAYCVDATTGEQLWTINVERSFCGSPAYKDGVLYLTTYNFSGDGDLFALNATDGSIIWQQTVQRTDSTPALAYGNVYVSGGCSGFSDKETYCFNATTGEPVWSIPSIGDWTWSVAVADGLAYVGGYALDAFTGDVVWNSPYGGGTPALSDGMFFSIGSSKKVYAFKDSLSSPIANFSADMTSGNAPLTVNFTDQSTGTPTSWLWDFGDGTNVTEQNPAHTYTATGTYTVNLTVSNEDGSDSEVKTGYIKVSSQSSAKPVAAFSASPTSGKTPLNVTFTDTSTGSPTSWFWNFGDGSKSFLQNPVHKYSKAGTYTVNLTVKNAKGKNTVTKTQYIKVITKPVANFSASPTSGKAPLKVTFTDTSTGIPAKWRWDFGDGAKSFQQNPIHKYSKAGTYTVNLTVKNAKGKNTVTKTEYIKVITKPVANFSASPTSGKAPLKVTFTDTSTGIPAKWRWDFGDGSDSFHQNPIHKYSKAGTYTVNLTVKNVKGSNTVTKTEYIKIT</sequence>
<dbReference type="Gene3D" id="2.160.20.10">
    <property type="entry name" value="Single-stranded right-handed beta-helix, Pectin lyase-like"/>
    <property type="match status" value="1"/>
</dbReference>
<dbReference type="Gene3D" id="2.130.10.10">
    <property type="entry name" value="YVTN repeat-like/Quinoprotein amine dehydrogenase"/>
    <property type="match status" value="1"/>
</dbReference>
<dbReference type="PANTHER" id="PTHR36842">
    <property type="entry name" value="PROTEIN TOLB HOMOLOG"/>
    <property type="match status" value="1"/>
</dbReference>
<dbReference type="CDD" id="cd00146">
    <property type="entry name" value="PKD"/>
    <property type="match status" value="7"/>
</dbReference>
<dbReference type="SMART" id="SM00089">
    <property type="entry name" value="PKD"/>
    <property type="match status" value="7"/>
</dbReference>
<dbReference type="Gene3D" id="2.60.40.10">
    <property type="entry name" value="Immunoglobulins"/>
    <property type="match status" value="7"/>
</dbReference>
<dbReference type="Pfam" id="PF05048">
    <property type="entry name" value="NosD"/>
    <property type="match status" value="1"/>
</dbReference>
<evidence type="ECO:0000259" key="1">
    <source>
        <dbReference type="PROSITE" id="PS50093"/>
    </source>
</evidence>
<accession>A0A0E3LM07</accession>
<dbReference type="InterPro" id="IPR035986">
    <property type="entry name" value="PKD_dom_sf"/>
</dbReference>
<dbReference type="FunFam" id="2.60.40.10:FF:000270">
    <property type="entry name" value="Cell surface protein"/>
    <property type="match status" value="7"/>
</dbReference>
<dbReference type="Proteomes" id="UP000033038">
    <property type="component" value="Chromosome"/>
</dbReference>
<proteinExistence type="predicted"/>
<dbReference type="FunFam" id="2.130.10.10:FF:001713">
    <property type="entry name" value="Cell surface protein"/>
    <property type="match status" value="1"/>
</dbReference>